<dbReference type="PANTHER" id="PTHR45527:SF1">
    <property type="entry name" value="FATTY ACID SYNTHASE"/>
    <property type="match status" value="1"/>
</dbReference>
<dbReference type="Gene3D" id="1.10.1200.10">
    <property type="entry name" value="ACP-like"/>
    <property type="match status" value="1"/>
</dbReference>
<dbReference type="Gene3D" id="3.30.559.10">
    <property type="entry name" value="Chloramphenicol acetyltransferase-like domain"/>
    <property type="match status" value="1"/>
</dbReference>
<evidence type="ECO:0000259" key="2">
    <source>
        <dbReference type="PROSITE" id="PS50075"/>
    </source>
</evidence>
<name>A0A2Z5J6G1_STRAR</name>
<dbReference type="GO" id="GO:0009239">
    <property type="term" value="P:enterobactin biosynthetic process"/>
    <property type="evidence" value="ECO:0007669"/>
    <property type="project" value="TreeGrafter"/>
</dbReference>
<dbReference type="GO" id="GO:0008610">
    <property type="term" value="P:lipid biosynthetic process"/>
    <property type="evidence" value="ECO:0007669"/>
    <property type="project" value="UniProtKB-ARBA"/>
</dbReference>
<organism evidence="3 4">
    <name type="scientific">Streptomyces atratus</name>
    <dbReference type="NCBI Taxonomy" id="1893"/>
    <lineage>
        <taxon>Bacteria</taxon>
        <taxon>Bacillati</taxon>
        <taxon>Actinomycetota</taxon>
        <taxon>Actinomycetes</taxon>
        <taxon>Kitasatosporales</taxon>
        <taxon>Streptomycetaceae</taxon>
        <taxon>Streptomyces</taxon>
    </lineage>
</organism>
<dbReference type="Gene3D" id="3.30.559.30">
    <property type="entry name" value="Nonribosomal peptide synthetase, condensation domain"/>
    <property type="match status" value="1"/>
</dbReference>
<dbReference type="KEGG" id="sata:C5746_01675"/>
<dbReference type="InterPro" id="IPR009081">
    <property type="entry name" value="PP-bd_ACP"/>
</dbReference>
<dbReference type="Pfam" id="PF00668">
    <property type="entry name" value="Condensation"/>
    <property type="match status" value="1"/>
</dbReference>
<dbReference type="PANTHER" id="PTHR45527">
    <property type="entry name" value="NONRIBOSOMAL PEPTIDE SYNTHETASE"/>
    <property type="match status" value="1"/>
</dbReference>
<sequence length="894" mass="96727">MRDRLDLVVAEWARRTPDATAVLRDGVGIGYAELVERAEVVATALRHEGIGSGDVVAVASDRSVELVVALLGCLRADATTIVLDPAWPSWCTEDVLDRAAVRAVVHDDARVEVLRSRSDGSADAACLVFLPGARPHGVAVSHQELVAALTEAESLAPRFLQAAVPGSWDFTYEVWAALLNGGCVVFGPPADADHIRLSTTQFHTLAENPESLQGLRGLVVAGASPDSSAMLAVLRKNPKLRLRHVYGSAATALVSRVVRQQDIDGESLPLVPDDRIMLGEDGEVNVGAVATGDIGRADEHGMIRVLGRRDDLLRIGDRWVDPHRIETVLKAEHRIAECVVFPADDALACAYTTHDGQPRPELPGISVHLHLPSLPAEATLRVSYSSLVEKLRTHEPDSLLAEVRSLLGVTALTPDDDLLDAGMTSLDAMRLATVLSVRGRRKVTVADIYRERRLSALADAATAAPGSVAPVVHDTRDRPLAHAQKRFLFAEAYAPGSADNLVIETYELTGPLRPDVLRTALGDVVARHEALRTVYVWERGQPIQRVLADKAVPWTDVPPPKGRLSVREIAERITADLWDTPFRLDRELPIRARLCRLTPDRALLCLQFHHIAFDGSSELPLLEDLRHAYVARAEGRVPRFPPAPGYPLLGRQEARDLASWSADDIPYWRETLACCPPSCLPPADKGGDAEATANETVRRLEATTVRRLEAAAARCGGPALAALSAGTAMAVARRFGVDDVCVGTLTAGRFDPAMDQLVGYLVNPFAVPLHGLRREAGTVLAAAARQVVNGLEHARTPFDEVVRELRAERGAHPWFEAWVVLQHSPPAVSFGPIALRPVRVRPPRTSRSWMVEAFPVADGGWDLVTTWRADVMTCETGAALADDVAAALAELVDA</sequence>
<feature type="domain" description="Carrier" evidence="2">
    <location>
        <begin position="390"/>
        <end position="465"/>
    </location>
</feature>
<gene>
    <name evidence="3" type="ORF">C5746_01675</name>
</gene>
<dbReference type="GO" id="GO:0031177">
    <property type="term" value="F:phosphopantetheine binding"/>
    <property type="evidence" value="ECO:0007669"/>
    <property type="project" value="TreeGrafter"/>
</dbReference>
<reference evidence="3 4" key="1">
    <citation type="journal article" date="2018" name="Front. Microbiol.">
        <title>Genome Sequencing of Streptomyces atratus SCSIOZH16 and Activation Production of Nocardamine via Metabolic Engineering.</title>
        <authorList>
            <person name="Li Y."/>
            <person name="Zhang C."/>
            <person name="Liu C."/>
            <person name="Ju J."/>
            <person name="Ma J."/>
        </authorList>
    </citation>
    <scope>NUCLEOTIDE SEQUENCE [LARGE SCALE GENOMIC DNA]</scope>
    <source>
        <strain evidence="3 4">SCSIO_ZH16</strain>
    </source>
</reference>
<dbReference type="GO" id="GO:0009366">
    <property type="term" value="C:enterobactin synthetase complex"/>
    <property type="evidence" value="ECO:0007669"/>
    <property type="project" value="TreeGrafter"/>
</dbReference>
<dbReference type="GeneID" id="95517297"/>
<dbReference type="Proteomes" id="UP000252698">
    <property type="component" value="Chromosome"/>
</dbReference>
<dbReference type="GO" id="GO:0005829">
    <property type="term" value="C:cytosol"/>
    <property type="evidence" value="ECO:0007669"/>
    <property type="project" value="TreeGrafter"/>
</dbReference>
<dbReference type="InterPro" id="IPR000873">
    <property type="entry name" value="AMP-dep_synth/lig_dom"/>
</dbReference>
<dbReference type="Gene3D" id="3.40.50.12780">
    <property type="entry name" value="N-terminal domain of ligase-like"/>
    <property type="match status" value="1"/>
</dbReference>
<dbReference type="Pfam" id="PF00550">
    <property type="entry name" value="PP-binding"/>
    <property type="match status" value="1"/>
</dbReference>
<dbReference type="SUPFAM" id="SSF47336">
    <property type="entry name" value="ACP-like"/>
    <property type="match status" value="1"/>
</dbReference>
<evidence type="ECO:0000313" key="3">
    <source>
        <dbReference type="EMBL" id="AXE75901.1"/>
    </source>
</evidence>
<evidence type="ECO:0000313" key="4">
    <source>
        <dbReference type="Proteomes" id="UP000252698"/>
    </source>
</evidence>
<dbReference type="PROSITE" id="PS50075">
    <property type="entry name" value="CARRIER"/>
    <property type="match status" value="1"/>
</dbReference>
<dbReference type="Pfam" id="PF00501">
    <property type="entry name" value="AMP-binding"/>
    <property type="match status" value="2"/>
</dbReference>
<dbReference type="InterPro" id="IPR023213">
    <property type="entry name" value="CAT-like_dom_sf"/>
</dbReference>
<dbReference type="EMBL" id="CP027306">
    <property type="protein sequence ID" value="AXE75901.1"/>
    <property type="molecule type" value="Genomic_DNA"/>
</dbReference>
<dbReference type="GO" id="GO:0047527">
    <property type="term" value="F:2,3-dihydroxybenzoate-serine ligase activity"/>
    <property type="evidence" value="ECO:0007669"/>
    <property type="project" value="TreeGrafter"/>
</dbReference>
<evidence type="ECO:0000256" key="1">
    <source>
        <dbReference type="ARBA" id="ARBA00001957"/>
    </source>
</evidence>
<dbReference type="SUPFAM" id="SSF56801">
    <property type="entry name" value="Acetyl-CoA synthetase-like"/>
    <property type="match status" value="1"/>
</dbReference>
<dbReference type="AlphaFoldDB" id="A0A2Z5J6G1"/>
<dbReference type="GO" id="GO:0043041">
    <property type="term" value="P:amino acid activation for nonribosomal peptide biosynthetic process"/>
    <property type="evidence" value="ECO:0007669"/>
    <property type="project" value="TreeGrafter"/>
</dbReference>
<dbReference type="InterPro" id="IPR036736">
    <property type="entry name" value="ACP-like_sf"/>
</dbReference>
<protein>
    <recommendedName>
        <fullName evidence="2">Carrier domain-containing protein</fullName>
    </recommendedName>
</protein>
<proteinExistence type="predicted"/>
<comment type="cofactor">
    <cofactor evidence="1">
        <name>pantetheine 4'-phosphate</name>
        <dbReference type="ChEBI" id="CHEBI:47942"/>
    </cofactor>
</comment>
<dbReference type="InterPro" id="IPR042099">
    <property type="entry name" value="ANL_N_sf"/>
</dbReference>
<dbReference type="InterPro" id="IPR001242">
    <property type="entry name" value="Condensation_dom"/>
</dbReference>
<dbReference type="SUPFAM" id="SSF52777">
    <property type="entry name" value="CoA-dependent acyltransferases"/>
    <property type="match status" value="2"/>
</dbReference>
<dbReference type="RefSeq" id="WP_114242570.1">
    <property type="nucleotide sequence ID" value="NZ_CP027306.1"/>
</dbReference>
<accession>A0A2Z5J6G1</accession>